<reference evidence="3 4" key="1">
    <citation type="submission" date="2019-07" db="EMBL/GenBank/DDBJ databases">
        <title>Whole genome shotgun sequence of Agrococcus baldri NBRC 103055.</title>
        <authorList>
            <person name="Hosoyama A."/>
            <person name="Uohara A."/>
            <person name="Ohji S."/>
            <person name="Ichikawa N."/>
        </authorList>
    </citation>
    <scope>NUCLEOTIDE SEQUENCE [LARGE SCALE GENOMIC DNA]</scope>
    <source>
        <strain evidence="3 4">NBRC 103055</strain>
    </source>
</reference>
<feature type="transmembrane region" description="Helical" evidence="1">
    <location>
        <begin position="154"/>
        <end position="187"/>
    </location>
</feature>
<keyword evidence="1" id="KW-1133">Transmembrane helix</keyword>
<feature type="domain" description="DUF1468" evidence="2">
    <location>
        <begin position="20"/>
        <end position="174"/>
    </location>
</feature>
<proteinExistence type="predicted"/>
<evidence type="ECO:0000313" key="4">
    <source>
        <dbReference type="Proteomes" id="UP000321749"/>
    </source>
</evidence>
<dbReference type="Proteomes" id="UP000321749">
    <property type="component" value="Unassembled WGS sequence"/>
</dbReference>
<keyword evidence="4" id="KW-1185">Reference proteome</keyword>
<evidence type="ECO:0000259" key="2">
    <source>
        <dbReference type="Pfam" id="PF07331"/>
    </source>
</evidence>
<feature type="transmembrane region" description="Helical" evidence="1">
    <location>
        <begin position="47"/>
        <end position="65"/>
    </location>
</feature>
<evidence type="ECO:0000313" key="3">
    <source>
        <dbReference type="EMBL" id="GEK79538.1"/>
    </source>
</evidence>
<dbReference type="Pfam" id="PF07331">
    <property type="entry name" value="TctB"/>
    <property type="match status" value="1"/>
</dbReference>
<gene>
    <name evidence="3" type="ORF">ABA31_08890</name>
</gene>
<dbReference type="AlphaFoldDB" id="A0AA87RHE0"/>
<feature type="transmembrane region" description="Helical" evidence="1">
    <location>
        <begin position="115"/>
        <end position="148"/>
    </location>
</feature>
<accession>A0AA87RHE0</accession>
<evidence type="ECO:0000256" key="1">
    <source>
        <dbReference type="SAM" id="Phobius"/>
    </source>
</evidence>
<dbReference type="EMBL" id="BJUU01000003">
    <property type="protein sequence ID" value="GEK79538.1"/>
    <property type="molecule type" value="Genomic_DNA"/>
</dbReference>
<keyword evidence="1" id="KW-0812">Transmembrane</keyword>
<name>A0AA87RHE0_9MICO</name>
<dbReference type="InterPro" id="IPR009936">
    <property type="entry name" value="DUF1468"/>
</dbReference>
<keyword evidence="1" id="KW-0472">Membrane</keyword>
<organism evidence="3 4">
    <name type="scientific">Agrococcus baldri</name>
    <dbReference type="NCBI Taxonomy" id="153730"/>
    <lineage>
        <taxon>Bacteria</taxon>
        <taxon>Bacillati</taxon>
        <taxon>Actinomycetota</taxon>
        <taxon>Actinomycetes</taxon>
        <taxon>Micrococcales</taxon>
        <taxon>Microbacteriaceae</taxon>
        <taxon>Agrococcus</taxon>
    </lineage>
</organism>
<dbReference type="RefSeq" id="WP_146792995.1">
    <property type="nucleotide sequence ID" value="NZ_BJUU01000003.1"/>
</dbReference>
<sequence length="189" mass="19710">MTRLSALARSPEMWAYALLSAAALIALANGLLLIVQAAGSGPESAAGWFVGLAGFVLLGLVALAVRQDRRFVAESVVTSIAQVIVAEEEAAGRDVGERFQTELPPVPPREAARALLITGAFVVAWMVLLPWIGFGLATALFCAAYIVVVAKRKWWVGAIAGVAIGGALALLFSIVGVLVPTGALWYLIA</sequence>
<protein>
    <recommendedName>
        <fullName evidence="2">DUF1468 domain-containing protein</fullName>
    </recommendedName>
</protein>
<comment type="caution">
    <text evidence="3">The sequence shown here is derived from an EMBL/GenBank/DDBJ whole genome shotgun (WGS) entry which is preliminary data.</text>
</comment>